<name>A0A7V8GK80_9GAMM</name>
<reference evidence="2 3" key="1">
    <citation type="submission" date="2017-10" db="EMBL/GenBank/DDBJ databases">
        <title>Whole genome sequencing of Pseudoxanthomonas broegbernensis DSM 12573(T).</title>
        <authorList>
            <person name="Kumar S."/>
            <person name="Bansal K."/>
            <person name="Kaur A."/>
            <person name="Patil P."/>
            <person name="Sharma S."/>
            <person name="Patil P.B."/>
        </authorList>
    </citation>
    <scope>NUCLEOTIDE SEQUENCE [LARGE SCALE GENOMIC DNA]</scope>
    <source>
        <strain evidence="2 3">DSM 12573</strain>
    </source>
</reference>
<evidence type="ECO:0000313" key="3">
    <source>
        <dbReference type="Proteomes" id="UP000462066"/>
    </source>
</evidence>
<dbReference type="AlphaFoldDB" id="A0A7V8GK80"/>
<protein>
    <recommendedName>
        <fullName evidence="4">Outer membrane protein beta-barrel domain-containing protein</fullName>
    </recommendedName>
</protein>
<evidence type="ECO:0008006" key="4">
    <source>
        <dbReference type="Google" id="ProtNLM"/>
    </source>
</evidence>
<organism evidence="2 3">
    <name type="scientific">Pseudoxanthomonas broegbernensis</name>
    <dbReference type="NCBI Taxonomy" id="83619"/>
    <lineage>
        <taxon>Bacteria</taxon>
        <taxon>Pseudomonadati</taxon>
        <taxon>Pseudomonadota</taxon>
        <taxon>Gammaproteobacteria</taxon>
        <taxon>Lysobacterales</taxon>
        <taxon>Lysobacteraceae</taxon>
        <taxon>Pseudoxanthomonas</taxon>
    </lineage>
</organism>
<evidence type="ECO:0000256" key="1">
    <source>
        <dbReference type="SAM" id="SignalP"/>
    </source>
</evidence>
<proteinExistence type="predicted"/>
<keyword evidence="1" id="KW-0732">Signal</keyword>
<dbReference type="EMBL" id="MWIP01000021">
    <property type="protein sequence ID" value="KAF1684838.1"/>
    <property type="molecule type" value="Genomic_DNA"/>
</dbReference>
<keyword evidence="3" id="KW-1185">Reference proteome</keyword>
<feature type="signal peptide" evidence="1">
    <location>
        <begin position="1"/>
        <end position="24"/>
    </location>
</feature>
<evidence type="ECO:0000313" key="2">
    <source>
        <dbReference type="EMBL" id="KAF1684838.1"/>
    </source>
</evidence>
<sequence length="250" mass="26677">MMIDSKAGCLAVLATLAMAVPAHAQNSPWWDGHKDEAAVPGTAQSQAAAAPGRAAPAAAGPGYTYVEAGAARLDVDMYGLDESGNGGYARGSVALPDTDGLYLFGGYDRVSQSWNAGDERLKVAIDQAELGFGARLSLSSRTDFFSELSLLRLGARVDYEDRAYPQEGIRGSDHLQAGKLMLGIRGRPSPHAELWAKAGYVRVDDNLLIESSAVGNVGVQFKITPTWGLVGEAEFYDDLRFYRLGVRASF</sequence>
<comment type="caution">
    <text evidence="2">The sequence shown here is derived from an EMBL/GenBank/DDBJ whole genome shotgun (WGS) entry which is preliminary data.</text>
</comment>
<accession>A0A7V8GK80</accession>
<dbReference type="Proteomes" id="UP000462066">
    <property type="component" value="Unassembled WGS sequence"/>
</dbReference>
<dbReference type="RefSeq" id="WP_162312141.1">
    <property type="nucleotide sequence ID" value="NZ_JACHGU010000003.1"/>
</dbReference>
<feature type="chain" id="PRO_5030706817" description="Outer membrane protein beta-barrel domain-containing protein" evidence="1">
    <location>
        <begin position="25"/>
        <end position="250"/>
    </location>
</feature>
<gene>
    <name evidence="2" type="ORF">B1992_14055</name>
</gene>